<organism evidence="13 14">
    <name type="scientific">Allosphingosinicella flava</name>
    <dbReference type="NCBI Taxonomy" id="2771430"/>
    <lineage>
        <taxon>Bacteria</taxon>
        <taxon>Pseudomonadati</taxon>
        <taxon>Pseudomonadota</taxon>
        <taxon>Alphaproteobacteria</taxon>
        <taxon>Sphingomonadales</taxon>
        <taxon>Sphingomonadaceae</taxon>
        <taxon>Allosphingosinicella</taxon>
    </lineage>
</organism>
<dbReference type="AlphaFoldDB" id="A0A7T2LLY6"/>
<feature type="domain" description="Ketopantoate reductase N-terminal" evidence="11">
    <location>
        <begin position="3"/>
        <end position="151"/>
    </location>
</feature>
<dbReference type="Proteomes" id="UP000594873">
    <property type="component" value="Chromosome"/>
</dbReference>
<dbReference type="RefSeq" id="WP_200971676.1">
    <property type="nucleotide sequence ID" value="NZ_CP065592.1"/>
</dbReference>
<dbReference type="Gene3D" id="3.40.50.720">
    <property type="entry name" value="NAD(P)-binding Rossmann-like Domain"/>
    <property type="match status" value="1"/>
</dbReference>
<evidence type="ECO:0000256" key="10">
    <source>
        <dbReference type="RuleBase" id="RU362068"/>
    </source>
</evidence>
<reference evidence="13 14" key="1">
    <citation type="submission" date="2020-11" db="EMBL/GenBank/DDBJ databases">
        <title>Genome seq and assembly of Sphingosinicella sp.</title>
        <authorList>
            <person name="Chhetri G."/>
        </authorList>
    </citation>
    <scope>NUCLEOTIDE SEQUENCE [LARGE SCALE GENOMIC DNA]</scope>
    <source>
        <strain evidence="13 14">UDD2</strain>
    </source>
</reference>
<dbReference type="Pfam" id="PF02558">
    <property type="entry name" value="ApbA"/>
    <property type="match status" value="1"/>
</dbReference>
<keyword evidence="14" id="KW-1185">Reference proteome</keyword>
<dbReference type="PANTHER" id="PTHR43765:SF2">
    <property type="entry name" value="2-DEHYDROPANTOATE 2-REDUCTASE"/>
    <property type="match status" value="1"/>
</dbReference>
<dbReference type="PANTHER" id="PTHR43765">
    <property type="entry name" value="2-DEHYDROPANTOATE 2-REDUCTASE-RELATED"/>
    <property type="match status" value="1"/>
</dbReference>
<dbReference type="SUPFAM" id="SSF51735">
    <property type="entry name" value="NAD(P)-binding Rossmann-fold domains"/>
    <property type="match status" value="1"/>
</dbReference>
<comment type="pathway">
    <text evidence="1 10">Cofactor biosynthesis; (R)-pantothenate biosynthesis; (R)-pantoate from 3-methyl-2-oxobutanoate: step 2/2.</text>
</comment>
<dbReference type="InterPro" id="IPR003710">
    <property type="entry name" value="ApbA"/>
</dbReference>
<evidence type="ECO:0000259" key="12">
    <source>
        <dbReference type="Pfam" id="PF08546"/>
    </source>
</evidence>
<dbReference type="InterPro" id="IPR013328">
    <property type="entry name" value="6PGD_dom2"/>
</dbReference>
<comment type="catalytic activity">
    <reaction evidence="9 10">
        <text>(R)-pantoate + NADP(+) = 2-dehydropantoate + NADPH + H(+)</text>
        <dbReference type="Rhea" id="RHEA:16233"/>
        <dbReference type="ChEBI" id="CHEBI:11561"/>
        <dbReference type="ChEBI" id="CHEBI:15378"/>
        <dbReference type="ChEBI" id="CHEBI:15980"/>
        <dbReference type="ChEBI" id="CHEBI:57783"/>
        <dbReference type="ChEBI" id="CHEBI:58349"/>
        <dbReference type="EC" id="1.1.1.169"/>
    </reaction>
</comment>
<dbReference type="GO" id="GO:0008677">
    <property type="term" value="F:2-dehydropantoate 2-reductase activity"/>
    <property type="evidence" value="ECO:0007669"/>
    <property type="project" value="UniProtKB-EC"/>
</dbReference>
<dbReference type="InterPro" id="IPR036291">
    <property type="entry name" value="NAD(P)-bd_dom_sf"/>
</dbReference>
<evidence type="ECO:0000256" key="2">
    <source>
        <dbReference type="ARBA" id="ARBA00007870"/>
    </source>
</evidence>
<gene>
    <name evidence="13" type="ORF">IC614_11955</name>
</gene>
<evidence type="ECO:0000256" key="3">
    <source>
        <dbReference type="ARBA" id="ARBA00013014"/>
    </source>
</evidence>
<sequence>MRIAVLGAGSIGCFVGGVWTARGCDVTFVGRRRVMDEVRAHGLRLSDYAGWSASMPPEQARFTADPAALAHADVILLTVKSNGTEAAATEIARHAKKEAAVVSLQNGVGNADLLRRLLPGRTVLAGMVPYNVAHLGGGRWHKGTAGQVIVEEGEISAGLKRMAGDSPAALALSGDMPAILWGKLVINLNNAVNALSGKPLLAQLRERGYRRVVAAAQREALGLLKEAGIKPAKVGALPSSLLPHALAAPDWLFNALLLRAHKVDANARTSMADDFAAGRPTEIDHLNGEVVALAERLGRTAPVNRRIVALVRAAEKGGRRDWRADELAKEVLG</sequence>
<dbReference type="GO" id="GO:0005737">
    <property type="term" value="C:cytoplasm"/>
    <property type="evidence" value="ECO:0007669"/>
    <property type="project" value="TreeGrafter"/>
</dbReference>
<dbReference type="InterPro" id="IPR013752">
    <property type="entry name" value="KPA_reductase"/>
</dbReference>
<dbReference type="KEGG" id="sflv:IC614_11955"/>
<protein>
    <recommendedName>
        <fullName evidence="4 10">2-dehydropantoate 2-reductase</fullName>
        <ecNumber evidence="3 10">1.1.1.169</ecNumber>
    </recommendedName>
    <alternativeName>
        <fullName evidence="8 10">Ketopantoate reductase</fullName>
    </alternativeName>
</protein>
<dbReference type="Pfam" id="PF08546">
    <property type="entry name" value="ApbA_C"/>
    <property type="match status" value="1"/>
</dbReference>
<evidence type="ECO:0000256" key="7">
    <source>
        <dbReference type="ARBA" id="ARBA00023002"/>
    </source>
</evidence>
<dbReference type="InterPro" id="IPR013332">
    <property type="entry name" value="KPR_N"/>
</dbReference>
<evidence type="ECO:0000256" key="5">
    <source>
        <dbReference type="ARBA" id="ARBA00022655"/>
    </source>
</evidence>
<evidence type="ECO:0000313" key="14">
    <source>
        <dbReference type="Proteomes" id="UP000594873"/>
    </source>
</evidence>
<evidence type="ECO:0000256" key="8">
    <source>
        <dbReference type="ARBA" id="ARBA00032024"/>
    </source>
</evidence>
<dbReference type="Gene3D" id="1.10.1040.10">
    <property type="entry name" value="N-(1-d-carboxylethyl)-l-norvaline Dehydrogenase, domain 2"/>
    <property type="match status" value="1"/>
</dbReference>
<dbReference type="InterPro" id="IPR050838">
    <property type="entry name" value="Ketopantoate_reductase"/>
</dbReference>
<keyword evidence="6 10" id="KW-0521">NADP</keyword>
<feature type="domain" description="Ketopantoate reductase C-terminal" evidence="12">
    <location>
        <begin position="178"/>
        <end position="314"/>
    </location>
</feature>
<dbReference type="EC" id="1.1.1.169" evidence="3 10"/>
<accession>A0A7T2LLY6</accession>
<evidence type="ECO:0000259" key="11">
    <source>
        <dbReference type="Pfam" id="PF02558"/>
    </source>
</evidence>
<name>A0A7T2LLY6_9SPHN</name>
<dbReference type="EMBL" id="CP065592">
    <property type="protein sequence ID" value="QPQ55000.1"/>
    <property type="molecule type" value="Genomic_DNA"/>
</dbReference>
<comment type="similarity">
    <text evidence="2 10">Belongs to the ketopantoate reductase family.</text>
</comment>
<evidence type="ECO:0000256" key="1">
    <source>
        <dbReference type="ARBA" id="ARBA00004994"/>
    </source>
</evidence>
<dbReference type="InterPro" id="IPR008927">
    <property type="entry name" value="6-PGluconate_DH-like_C_sf"/>
</dbReference>
<comment type="function">
    <text evidence="10">Catalyzes the NADPH-dependent reduction of ketopantoate into pantoic acid.</text>
</comment>
<evidence type="ECO:0000256" key="4">
    <source>
        <dbReference type="ARBA" id="ARBA00019465"/>
    </source>
</evidence>
<evidence type="ECO:0000256" key="6">
    <source>
        <dbReference type="ARBA" id="ARBA00022857"/>
    </source>
</evidence>
<evidence type="ECO:0000256" key="9">
    <source>
        <dbReference type="ARBA" id="ARBA00048793"/>
    </source>
</evidence>
<dbReference type="NCBIfam" id="NF006083">
    <property type="entry name" value="PRK08229.1"/>
    <property type="match status" value="1"/>
</dbReference>
<evidence type="ECO:0000313" key="13">
    <source>
        <dbReference type="EMBL" id="QPQ55000.1"/>
    </source>
</evidence>
<dbReference type="SUPFAM" id="SSF48179">
    <property type="entry name" value="6-phosphogluconate dehydrogenase C-terminal domain-like"/>
    <property type="match status" value="1"/>
</dbReference>
<dbReference type="GO" id="GO:0015940">
    <property type="term" value="P:pantothenate biosynthetic process"/>
    <property type="evidence" value="ECO:0007669"/>
    <property type="project" value="UniProtKB-UniPathway"/>
</dbReference>
<proteinExistence type="inferred from homology"/>
<keyword evidence="5 10" id="KW-0566">Pantothenate biosynthesis</keyword>
<dbReference type="NCBIfam" id="TIGR00745">
    <property type="entry name" value="apbA_panE"/>
    <property type="match status" value="1"/>
</dbReference>
<dbReference type="UniPathway" id="UPA00028">
    <property type="reaction ID" value="UER00004"/>
</dbReference>
<keyword evidence="7 10" id="KW-0560">Oxidoreductase</keyword>
<dbReference type="GO" id="GO:0050661">
    <property type="term" value="F:NADP binding"/>
    <property type="evidence" value="ECO:0007669"/>
    <property type="project" value="TreeGrafter"/>
</dbReference>